<dbReference type="GO" id="GO:0043546">
    <property type="term" value="F:molybdopterin cofactor binding"/>
    <property type="evidence" value="ECO:0007669"/>
    <property type="project" value="TreeGrafter"/>
</dbReference>
<feature type="domain" description="Oxidoreductase molybdopterin-binding" evidence="6">
    <location>
        <begin position="95"/>
        <end position="261"/>
    </location>
</feature>
<dbReference type="Proteomes" id="UP000196573">
    <property type="component" value="Unassembled WGS sequence"/>
</dbReference>
<name>A0A1X7AFV7_9GAMM</name>
<dbReference type="InterPro" id="IPR014756">
    <property type="entry name" value="Ig_E-set"/>
</dbReference>
<dbReference type="GO" id="GO:0008482">
    <property type="term" value="F:sulfite oxidase activity"/>
    <property type="evidence" value="ECO:0007669"/>
    <property type="project" value="TreeGrafter"/>
</dbReference>
<keyword evidence="2" id="KW-0500">Molybdenum</keyword>
<reference evidence="8 9" key="1">
    <citation type="submission" date="2017-03" db="EMBL/GenBank/DDBJ databases">
        <authorList>
            <person name="Afonso C.L."/>
            <person name="Miller P.J."/>
            <person name="Scott M.A."/>
            <person name="Spackman E."/>
            <person name="Goraichik I."/>
            <person name="Dimitrov K.M."/>
            <person name="Suarez D.L."/>
            <person name="Swayne D.E."/>
        </authorList>
    </citation>
    <scope>NUCLEOTIDE SEQUENCE [LARGE SCALE GENOMIC DNA]</scope>
    <source>
        <strain evidence="8">SB41UT1</strain>
    </source>
</reference>
<feature type="chain" id="PRO_5012372021" evidence="5">
    <location>
        <begin position="29"/>
        <end position="408"/>
    </location>
</feature>
<dbReference type="PRINTS" id="PR00407">
    <property type="entry name" value="EUMOPTERIN"/>
</dbReference>
<dbReference type="OrthoDB" id="9795587at2"/>
<evidence type="ECO:0000256" key="5">
    <source>
        <dbReference type="SAM" id="SignalP"/>
    </source>
</evidence>
<protein>
    <submittedName>
        <fullName evidence="8">TMAO/DMSO reductase</fullName>
    </submittedName>
</protein>
<dbReference type="CDD" id="cd02110">
    <property type="entry name" value="SO_family_Moco_dimer"/>
    <property type="match status" value="1"/>
</dbReference>
<feature type="domain" description="Moybdenum cofactor oxidoreductase dimerisation" evidence="7">
    <location>
        <begin position="289"/>
        <end position="407"/>
    </location>
</feature>
<accession>A0A1X7AFV7</accession>
<dbReference type="PANTHER" id="PTHR19372">
    <property type="entry name" value="SULFITE REDUCTASE"/>
    <property type="match status" value="1"/>
</dbReference>
<evidence type="ECO:0000256" key="4">
    <source>
        <dbReference type="ARBA" id="ARBA00023002"/>
    </source>
</evidence>
<feature type="signal peptide" evidence="5">
    <location>
        <begin position="1"/>
        <end position="28"/>
    </location>
</feature>
<dbReference type="SUPFAM" id="SSF56524">
    <property type="entry name" value="Oxidoreductase molybdopterin-binding domain"/>
    <property type="match status" value="1"/>
</dbReference>
<proteinExistence type="predicted"/>
<dbReference type="InterPro" id="IPR005066">
    <property type="entry name" value="MoCF_OxRdtse_dimer"/>
</dbReference>
<dbReference type="AlphaFoldDB" id="A0A1X7AFV7"/>
<organism evidence="8 9">
    <name type="scientific">Parendozoicomonas haliclonae</name>
    <dbReference type="NCBI Taxonomy" id="1960125"/>
    <lineage>
        <taxon>Bacteria</taxon>
        <taxon>Pseudomonadati</taxon>
        <taxon>Pseudomonadota</taxon>
        <taxon>Gammaproteobacteria</taxon>
        <taxon>Oceanospirillales</taxon>
        <taxon>Endozoicomonadaceae</taxon>
        <taxon>Parendozoicomonas</taxon>
    </lineage>
</organism>
<comment type="cofactor">
    <cofactor evidence="1">
        <name>Mo-molybdopterin</name>
        <dbReference type="ChEBI" id="CHEBI:71302"/>
    </cofactor>
</comment>
<evidence type="ECO:0000313" key="9">
    <source>
        <dbReference type="Proteomes" id="UP000196573"/>
    </source>
</evidence>
<sequence>MDSKRRSLMQGLLAVSSVSLLPAHWVFAANKPKELEALDISALTWKSVEELPNHIQVLGSQPINAQPAEHLLDPLVTPAEIAFIRWNGQLPDFEAIDPKSWTFTVDGESCKKPQTFTIDELKKTFPSHTRQLTIECGGNGRSEFHPGTKGNQWTQAAVFCAEWTGVKVKDVLNHCGIKEDAVYTGHHSADKHLSGEGEALSRGVPIAAALNDDALIAWTMNGQPIPYMHGYPLRIVFGGRPGSVSSKAATGISIRNQIHDGAKMEAPAYHLPKYPIAPGEKVNKEDYAIIEEMIVKSLITYPPTGTQYKKGEPLTVRGHAWAGMRDVTQVDISYDYGATWHPAKLTRPENKTAWQHWQAGLQLPLPGYYEIWARATDDQGVSQPVVQPQWNPKGYMFNGCHRIAVRVV</sequence>
<dbReference type="InterPro" id="IPR000572">
    <property type="entry name" value="OxRdtase_Mopterin-bd_dom"/>
</dbReference>
<keyword evidence="9" id="KW-1185">Reference proteome</keyword>
<evidence type="ECO:0000259" key="7">
    <source>
        <dbReference type="Pfam" id="PF03404"/>
    </source>
</evidence>
<dbReference type="Gene3D" id="2.60.40.650">
    <property type="match status" value="1"/>
</dbReference>
<evidence type="ECO:0000259" key="6">
    <source>
        <dbReference type="Pfam" id="PF00174"/>
    </source>
</evidence>
<dbReference type="GO" id="GO:0030151">
    <property type="term" value="F:molybdenum ion binding"/>
    <property type="evidence" value="ECO:0007669"/>
    <property type="project" value="InterPro"/>
</dbReference>
<dbReference type="PANTHER" id="PTHR19372:SF7">
    <property type="entry name" value="SULFITE OXIDASE, MITOCHONDRIAL"/>
    <property type="match status" value="1"/>
</dbReference>
<dbReference type="EMBL" id="FWPT01000002">
    <property type="protein sequence ID" value="SMA38729.1"/>
    <property type="molecule type" value="Genomic_DNA"/>
</dbReference>
<evidence type="ECO:0000256" key="1">
    <source>
        <dbReference type="ARBA" id="ARBA00001924"/>
    </source>
</evidence>
<dbReference type="RefSeq" id="WP_087107368.1">
    <property type="nucleotide sequence ID" value="NZ_CBCSCN010000001.1"/>
</dbReference>
<dbReference type="InterPro" id="IPR036374">
    <property type="entry name" value="OxRdtase_Mopterin-bd_sf"/>
</dbReference>
<keyword evidence="5" id="KW-0732">Signal</keyword>
<dbReference type="GO" id="GO:0006790">
    <property type="term" value="P:sulfur compound metabolic process"/>
    <property type="evidence" value="ECO:0007669"/>
    <property type="project" value="TreeGrafter"/>
</dbReference>
<dbReference type="GO" id="GO:0020037">
    <property type="term" value="F:heme binding"/>
    <property type="evidence" value="ECO:0007669"/>
    <property type="project" value="TreeGrafter"/>
</dbReference>
<dbReference type="Gene3D" id="3.90.420.10">
    <property type="entry name" value="Oxidoreductase, molybdopterin-binding domain"/>
    <property type="match status" value="1"/>
</dbReference>
<dbReference type="Pfam" id="PF03404">
    <property type="entry name" value="Mo-co_dimer"/>
    <property type="match status" value="1"/>
</dbReference>
<gene>
    <name evidence="8" type="ORF">EHSB41UT_00919</name>
</gene>
<keyword evidence="3" id="KW-0479">Metal-binding</keyword>
<dbReference type="Pfam" id="PF00174">
    <property type="entry name" value="Oxidored_molyb"/>
    <property type="match status" value="1"/>
</dbReference>
<dbReference type="SUPFAM" id="SSF81296">
    <property type="entry name" value="E set domains"/>
    <property type="match status" value="1"/>
</dbReference>
<keyword evidence="4" id="KW-0560">Oxidoreductase</keyword>
<evidence type="ECO:0000256" key="3">
    <source>
        <dbReference type="ARBA" id="ARBA00022723"/>
    </source>
</evidence>
<evidence type="ECO:0000313" key="8">
    <source>
        <dbReference type="EMBL" id="SMA38729.1"/>
    </source>
</evidence>
<dbReference type="InterPro" id="IPR008335">
    <property type="entry name" value="Mopterin_OxRdtase_euk"/>
</dbReference>
<evidence type="ECO:0000256" key="2">
    <source>
        <dbReference type="ARBA" id="ARBA00022505"/>
    </source>
</evidence>